<dbReference type="AlphaFoldDB" id="A0A372NT69"/>
<dbReference type="InterPro" id="IPR004919">
    <property type="entry name" value="GmrSD_N"/>
</dbReference>
<evidence type="ECO:0000313" key="2">
    <source>
        <dbReference type="EMBL" id="RFZ92164.1"/>
    </source>
</evidence>
<dbReference type="PANTHER" id="PTHR39639:SF1">
    <property type="entry name" value="DUF262 DOMAIN-CONTAINING PROTEIN"/>
    <property type="match status" value="1"/>
</dbReference>
<dbReference type="Proteomes" id="UP000264217">
    <property type="component" value="Unassembled WGS sequence"/>
</dbReference>
<protein>
    <submittedName>
        <fullName evidence="2">DUF262 domain-containing protein</fullName>
    </submittedName>
</protein>
<evidence type="ECO:0000259" key="1">
    <source>
        <dbReference type="Pfam" id="PF03235"/>
    </source>
</evidence>
<reference evidence="2 3" key="1">
    <citation type="submission" date="2018-08" db="EMBL/GenBank/DDBJ databases">
        <title>Mucilaginibacter sp. MYSH2.</title>
        <authorList>
            <person name="Seo T."/>
        </authorList>
    </citation>
    <scope>NUCLEOTIDE SEQUENCE [LARGE SCALE GENOMIC DNA]</scope>
    <source>
        <strain evidence="2 3">MYSH2</strain>
    </source>
</reference>
<proteinExistence type="predicted"/>
<dbReference type="Pfam" id="PF03235">
    <property type="entry name" value="GmrSD_N"/>
    <property type="match status" value="1"/>
</dbReference>
<dbReference type="EMBL" id="QWDC01000002">
    <property type="protein sequence ID" value="RFZ92164.1"/>
    <property type="molecule type" value="Genomic_DNA"/>
</dbReference>
<dbReference type="PANTHER" id="PTHR39639">
    <property type="entry name" value="CHROMOSOME 16, WHOLE GENOME SHOTGUN SEQUENCE"/>
    <property type="match status" value="1"/>
</dbReference>
<organism evidence="2 3">
    <name type="scientific">Mucilaginibacter conchicola</name>
    <dbReference type="NCBI Taxonomy" id="2303333"/>
    <lineage>
        <taxon>Bacteria</taxon>
        <taxon>Pseudomonadati</taxon>
        <taxon>Bacteroidota</taxon>
        <taxon>Sphingobacteriia</taxon>
        <taxon>Sphingobacteriales</taxon>
        <taxon>Sphingobacteriaceae</taxon>
        <taxon>Mucilaginibacter</taxon>
    </lineage>
</organism>
<gene>
    <name evidence="2" type="ORF">D0C36_12030</name>
</gene>
<dbReference type="OrthoDB" id="9764212at2"/>
<keyword evidence="3" id="KW-1185">Reference proteome</keyword>
<sequence length="341" mass="39026">MDLTSQLSEQKRKVDFNTYDISVKELISMVSDNIIDIAPDYQRQFRWNTERQSELVESIFLGIPVPSLYMAANGDGTWELIDGVQRLSSIISFAGSKEARDKTTLSSVLTLSELTKLTTFNDKKFEQLPKTVQLDFLLKPLKITTLSDKSDLMVRFDLFERLNTGGVALSNQEIRSCVYRGRFNDFLKRLSSDINFKKTVKLTKAQQSDATSEEFILRFFAFYYNYKFFDHSVVDFLNDFMAESTKKFDYKNAEEVFNKTFDALKGMPNGITLNRTTTPTNLFEGIAVGAALAIKTGQKLFLKNFDWIIDPELRSATIGATNTKSKVKKRIEFSRDKFLGK</sequence>
<accession>A0A372NT69</accession>
<name>A0A372NT69_9SPHI</name>
<comment type="caution">
    <text evidence="2">The sequence shown here is derived from an EMBL/GenBank/DDBJ whole genome shotgun (WGS) entry which is preliminary data.</text>
</comment>
<evidence type="ECO:0000313" key="3">
    <source>
        <dbReference type="Proteomes" id="UP000264217"/>
    </source>
</evidence>
<dbReference type="RefSeq" id="WP_117391875.1">
    <property type="nucleotide sequence ID" value="NZ_QWDC01000002.1"/>
</dbReference>
<feature type="domain" description="GmrSD restriction endonucleases N-terminal" evidence="1">
    <location>
        <begin position="26"/>
        <end position="177"/>
    </location>
</feature>